<dbReference type="CDD" id="cd07247">
    <property type="entry name" value="SgaA_N_like"/>
    <property type="match status" value="2"/>
</dbReference>
<dbReference type="InterPro" id="IPR037523">
    <property type="entry name" value="VOC_core"/>
</dbReference>
<feature type="domain" description="VOC" evidence="1">
    <location>
        <begin position="139"/>
        <end position="263"/>
    </location>
</feature>
<dbReference type="InterPro" id="IPR041581">
    <property type="entry name" value="Glyoxalase_6"/>
</dbReference>
<reference evidence="3" key="1">
    <citation type="journal article" date="2019" name="Int. J. Syst. Evol. Microbiol.">
        <title>The Global Catalogue of Microorganisms (GCM) 10K type strain sequencing project: providing services to taxonomists for standard genome sequencing and annotation.</title>
        <authorList>
            <consortium name="The Broad Institute Genomics Platform"/>
            <consortium name="The Broad Institute Genome Sequencing Center for Infectious Disease"/>
            <person name="Wu L."/>
            <person name="Ma J."/>
        </authorList>
    </citation>
    <scope>NUCLEOTIDE SEQUENCE [LARGE SCALE GENOMIC DNA]</scope>
    <source>
        <strain evidence="3">CGMCC 4.1469</strain>
    </source>
</reference>
<gene>
    <name evidence="2" type="ORF">ACFP0N_18280</name>
</gene>
<proteinExistence type="predicted"/>
<dbReference type="InterPro" id="IPR052164">
    <property type="entry name" value="Anthracycline_SecMetBiosynth"/>
</dbReference>
<evidence type="ECO:0000313" key="3">
    <source>
        <dbReference type="Proteomes" id="UP001596067"/>
    </source>
</evidence>
<dbReference type="SUPFAM" id="SSF54593">
    <property type="entry name" value="Glyoxalase/Bleomycin resistance protein/Dihydroxybiphenyl dioxygenase"/>
    <property type="match status" value="2"/>
</dbReference>
<dbReference type="Pfam" id="PF18029">
    <property type="entry name" value="Glyoxalase_6"/>
    <property type="match status" value="1"/>
</dbReference>
<comment type="caution">
    <text evidence="2">The sequence shown here is derived from an EMBL/GenBank/DDBJ whole genome shotgun (WGS) entry which is preliminary data.</text>
</comment>
<dbReference type="PANTHER" id="PTHR33993:SF10">
    <property type="entry name" value="CONSERVED PROTEIN"/>
    <property type="match status" value="1"/>
</dbReference>
<dbReference type="InterPro" id="IPR029068">
    <property type="entry name" value="Glyas_Bleomycin-R_OHBP_Dase"/>
</dbReference>
<dbReference type="RefSeq" id="WP_313767457.1">
    <property type="nucleotide sequence ID" value="NZ_BAAAVH010000027.1"/>
</dbReference>
<feature type="domain" description="VOC" evidence="1">
    <location>
        <begin position="10"/>
        <end position="125"/>
    </location>
</feature>
<keyword evidence="3" id="KW-1185">Reference proteome</keyword>
<evidence type="ECO:0000313" key="2">
    <source>
        <dbReference type="EMBL" id="MFC5886919.1"/>
    </source>
</evidence>
<accession>A0ABW1EZ16</accession>
<dbReference type="Proteomes" id="UP001596067">
    <property type="component" value="Unassembled WGS sequence"/>
</dbReference>
<name>A0ABW1EZ16_9ACTN</name>
<dbReference type="PANTHER" id="PTHR33993">
    <property type="entry name" value="GLYOXALASE-RELATED"/>
    <property type="match status" value="1"/>
</dbReference>
<dbReference type="InterPro" id="IPR004360">
    <property type="entry name" value="Glyas_Fos-R_dOase_dom"/>
</dbReference>
<dbReference type="Pfam" id="PF00903">
    <property type="entry name" value="Glyoxalase"/>
    <property type="match status" value="1"/>
</dbReference>
<dbReference type="EMBL" id="JBHSOD010000021">
    <property type="protein sequence ID" value="MFC5886919.1"/>
    <property type="molecule type" value="Genomic_DNA"/>
</dbReference>
<dbReference type="PROSITE" id="PS51819">
    <property type="entry name" value="VOC"/>
    <property type="match status" value="2"/>
</dbReference>
<evidence type="ECO:0000259" key="1">
    <source>
        <dbReference type="PROSITE" id="PS51819"/>
    </source>
</evidence>
<sequence length="266" mass="27992">MITTEFVPGSPCWLDLGAPDVRAAAAFYSAVLGWDYESMGGEGEEMEGGMLRKDGKIVAGLGKLTEEGARSAWMIYYSVTDADATTRAVQSAGGTVRVAPTDLDGWGRMAQYSDPLGGQFAVWQPGTSKGVDLVDRPGSLSWTELYTSDAAAAKDFYGGVLGWRFSDMELPGGEGAYALITPAGLPEERMQGGLLELPEEHLALAGGRPYWHPVFAVDDCDATVAKVTGNGGSVQMGPADVEGVGRLAVCLDRSNADFVVLAPARS</sequence>
<organism evidence="2 3">
    <name type="scientific">Kitasatospora aburaviensis</name>
    <dbReference type="NCBI Taxonomy" id="67265"/>
    <lineage>
        <taxon>Bacteria</taxon>
        <taxon>Bacillati</taxon>
        <taxon>Actinomycetota</taxon>
        <taxon>Actinomycetes</taxon>
        <taxon>Kitasatosporales</taxon>
        <taxon>Streptomycetaceae</taxon>
        <taxon>Kitasatospora</taxon>
    </lineage>
</organism>
<protein>
    <submittedName>
        <fullName evidence="2">VOC family protein</fullName>
    </submittedName>
</protein>
<dbReference type="Gene3D" id="3.10.180.10">
    <property type="entry name" value="2,3-Dihydroxybiphenyl 1,2-Dioxygenase, domain 1"/>
    <property type="match status" value="2"/>
</dbReference>